<dbReference type="Proteomes" id="UP000198734">
    <property type="component" value="Unassembled WGS sequence"/>
</dbReference>
<dbReference type="CDD" id="cd02209">
    <property type="entry name" value="cupin_XRE_C"/>
    <property type="match status" value="1"/>
</dbReference>
<keyword evidence="1" id="KW-0238">DNA-binding</keyword>
<dbReference type="Pfam" id="PF01381">
    <property type="entry name" value="HTH_3"/>
    <property type="match status" value="1"/>
</dbReference>
<organism evidence="3 4">
    <name type="scientific">Psychrobacillus psychrotolerans</name>
    <dbReference type="NCBI Taxonomy" id="126156"/>
    <lineage>
        <taxon>Bacteria</taxon>
        <taxon>Bacillati</taxon>
        <taxon>Bacillota</taxon>
        <taxon>Bacilli</taxon>
        <taxon>Bacillales</taxon>
        <taxon>Bacillaceae</taxon>
        <taxon>Psychrobacillus</taxon>
    </lineage>
</organism>
<feature type="domain" description="HTH cro/C1-type" evidence="2">
    <location>
        <begin position="7"/>
        <end position="61"/>
    </location>
</feature>
<dbReference type="InterPro" id="IPR010982">
    <property type="entry name" value="Lambda_DNA-bd_dom_sf"/>
</dbReference>
<dbReference type="STRING" id="126156.SAMN05421670_1395"/>
<dbReference type="Pfam" id="PF07883">
    <property type="entry name" value="Cupin_2"/>
    <property type="match status" value="1"/>
</dbReference>
<dbReference type="SMART" id="SM00530">
    <property type="entry name" value="HTH_XRE"/>
    <property type="match status" value="1"/>
</dbReference>
<dbReference type="OrthoDB" id="9814553at2"/>
<accession>A0A1I5WQR1</accession>
<dbReference type="InterPro" id="IPR014710">
    <property type="entry name" value="RmlC-like_jellyroll"/>
</dbReference>
<dbReference type="EMBL" id="FOXU01000001">
    <property type="protein sequence ID" value="SFQ22069.1"/>
    <property type="molecule type" value="Genomic_DNA"/>
</dbReference>
<dbReference type="GO" id="GO:0003677">
    <property type="term" value="F:DNA binding"/>
    <property type="evidence" value="ECO:0007669"/>
    <property type="project" value="UniProtKB-KW"/>
</dbReference>
<dbReference type="Gene3D" id="2.60.120.10">
    <property type="entry name" value="Jelly Rolls"/>
    <property type="match status" value="1"/>
</dbReference>
<gene>
    <name evidence="3" type="ORF">SAMN05421670_1395</name>
</gene>
<keyword evidence="4" id="KW-1185">Reference proteome</keyword>
<dbReference type="InterPro" id="IPR001387">
    <property type="entry name" value="Cro/C1-type_HTH"/>
</dbReference>
<protein>
    <submittedName>
        <fullName evidence="3">Transcriptional regulator, XRE family with cupin sensor</fullName>
    </submittedName>
</protein>
<evidence type="ECO:0000259" key="2">
    <source>
        <dbReference type="PROSITE" id="PS50943"/>
    </source>
</evidence>
<dbReference type="InterPro" id="IPR013096">
    <property type="entry name" value="Cupin_2"/>
</dbReference>
<dbReference type="PANTHER" id="PTHR46797">
    <property type="entry name" value="HTH-TYPE TRANSCRIPTIONAL REGULATOR"/>
    <property type="match status" value="1"/>
</dbReference>
<sequence length="181" mass="20794">MQIGKKIKQLRLKKGLTQEELGERTDLSKGFISQLERDINSPSIETLFSILNVLGSKPKDFFDDDDHSRTKVYYPKEEQTIYLDDEKKYKLHWLISESNENEMEPVLISLDIGGQFKQFEPSLSETFIYVLQGKVTLTIGKQNYIATAGESLYFDASDNHLLQNAAEEISKVIYVVNNSYL</sequence>
<dbReference type="AlphaFoldDB" id="A0A1I5WQR1"/>
<dbReference type="GO" id="GO:0005829">
    <property type="term" value="C:cytosol"/>
    <property type="evidence" value="ECO:0007669"/>
    <property type="project" value="TreeGrafter"/>
</dbReference>
<evidence type="ECO:0000256" key="1">
    <source>
        <dbReference type="ARBA" id="ARBA00023125"/>
    </source>
</evidence>
<evidence type="ECO:0000313" key="3">
    <source>
        <dbReference type="EMBL" id="SFQ22069.1"/>
    </source>
</evidence>
<dbReference type="Gene3D" id="1.10.260.40">
    <property type="entry name" value="lambda repressor-like DNA-binding domains"/>
    <property type="match status" value="1"/>
</dbReference>
<dbReference type="InterPro" id="IPR011051">
    <property type="entry name" value="RmlC_Cupin_sf"/>
</dbReference>
<dbReference type="SUPFAM" id="SSF47413">
    <property type="entry name" value="lambda repressor-like DNA-binding domains"/>
    <property type="match status" value="1"/>
</dbReference>
<proteinExistence type="predicted"/>
<name>A0A1I5WQR1_9BACI</name>
<dbReference type="SUPFAM" id="SSF51182">
    <property type="entry name" value="RmlC-like cupins"/>
    <property type="match status" value="1"/>
</dbReference>
<dbReference type="GO" id="GO:0003700">
    <property type="term" value="F:DNA-binding transcription factor activity"/>
    <property type="evidence" value="ECO:0007669"/>
    <property type="project" value="TreeGrafter"/>
</dbReference>
<dbReference type="RefSeq" id="WP_093535454.1">
    <property type="nucleotide sequence ID" value="NZ_CP183885.1"/>
</dbReference>
<dbReference type="InterPro" id="IPR050807">
    <property type="entry name" value="TransReg_Diox_bact_type"/>
</dbReference>
<dbReference type="CDD" id="cd00093">
    <property type="entry name" value="HTH_XRE"/>
    <property type="match status" value="1"/>
</dbReference>
<evidence type="ECO:0000313" key="4">
    <source>
        <dbReference type="Proteomes" id="UP000198734"/>
    </source>
</evidence>
<dbReference type="PROSITE" id="PS50943">
    <property type="entry name" value="HTH_CROC1"/>
    <property type="match status" value="1"/>
</dbReference>
<dbReference type="PANTHER" id="PTHR46797:SF2">
    <property type="entry name" value="TRANSCRIPTIONAL REGULATOR"/>
    <property type="match status" value="1"/>
</dbReference>
<reference evidence="4" key="1">
    <citation type="submission" date="2016-10" db="EMBL/GenBank/DDBJ databases">
        <authorList>
            <person name="Varghese N."/>
            <person name="Submissions S."/>
        </authorList>
    </citation>
    <scope>NUCLEOTIDE SEQUENCE [LARGE SCALE GENOMIC DNA]</scope>
    <source>
        <strain evidence="4">DSM 11706</strain>
    </source>
</reference>